<dbReference type="PROSITE" id="PS50983">
    <property type="entry name" value="FE_B12_PBP"/>
    <property type="match status" value="1"/>
</dbReference>
<proteinExistence type="inferred from homology"/>
<dbReference type="InterPro" id="IPR002491">
    <property type="entry name" value="ABC_transptr_periplasmic_BD"/>
</dbReference>
<dbReference type="EMBL" id="FNGO01000042">
    <property type="protein sequence ID" value="SDM48443.1"/>
    <property type="molecule type" value="Genomic_DNA"/>
</dbReference>
<organism evidence="3 4">
    <name type="scientific">Halarsenatibacter silvermanii</name>
    <dbReference type="NCBI Taxonomy" id="321763"/>
    <lineage>
        <taxon>Bacteria</taxon>
        <taxon>Bacillati</taxon>
        <taxon>Bacillota</taxon>
        <taxon>Clostridia</taxon>
        <taxon>Halanaerobiales</taxon>
        <taxon>Halarsenatibacteraceae</taxon>
        <taxon>Halarsenatibacter</taxon>
    </lineage>
</organism>
<dbReference type="STRING" id="321763.SAMN04488692_1426"/>
<dbReference type="RefSeq" id="WP_089762346.1">
    <property type="nucleotide sequence ID" value="NZ_FNGO01000042.1"/>
</dbReference>
<protein>
    <submittedName>
        <fullName evidence="3">Iron complex transport system substrate-binding protein</fullName>
    </submittedName>
</protein>
<feature type="domain" description="Fe/B12 periplasmic-binding" evidence="2">
    <location>
        <begin position="57"/>
        <end position="331"/>
    </location>
</feature>
<dbReference type="Gene3D" id="3.40.50.1980">
    <property type="entry name" value="Nitrogenase molybdenum iron protein domain"/>
    <property type="match status" value="2"/>
</dbReference>
<evidence type="ECO:0000259" key="2">
    <source>
        <dbReference type="PROSITE" id="PS50983"/>
    </source>
</evidence>
<dbReference type="Pfam" id="PF01497">
    <property type="entry name" value="Peripla_BP_2"/>
    <property type="match status" value="1"/>
</dbReference>
<dbReference type="AlphaFoldDB" id="A0A1G9TL94"/>
<dbReference type="PANTHER" id="PTHR30535">
    <property type="entry name" value="VITAMIN B12-BINDING PROTEIN"/>
    <property type="match status" value="1"/>
</dbReference>
<name>A0A1G9TL94_9FIRM</name>
<dbReference type="PANTHER" id="PTHR30535:SF34">
    <property type="entry name" value="MOLYBDATE-BINDING PROTEIN MOLA"/>
    <property type="match status" value="1"/>
</dbReference>
<keyword evidence="4" id="KW-1185">Reference proteome</keyword>
<dbReference type="OrthoDB" id="9787830at2"/>
<dbReference type="InterPro" id="IPR050902">
    <property type="entry name" value="ABC_Transporter_SBP"/>
</dbReference>
<dbReference type="SUPFAM" id="SSF53807">
    <property type="entry name" value="Helical backbone' metal receptor"/>
    <property type="match status" value="1"/>
</dbReference>
<dbReference type="Proteomes" id="UP000199476">
    <property type="component" value="Unassembled WGS sequence"/>
</dbReference>
<evidence type="ECO:0000313" key="3">
    <source>
        <dbReference type="EMBL" id="SDM48443.1"/>
    </source>
</evidence>
<evidence type="ECO:0000256" key="1">
    <source>
        <dbReference type="ARBA" id="ARBA00008814"/>
    </source>
</evidence>
<accession>A0A1G9TL94</accession>
<evidence type="ECO:0000313" key="4">
    <source>
        <dbReference type="Proteomes" id="UP000199476"/>
    </source>
</evidence>
<comment type="similarity">
    <text evidence="1">Belongs to the bacterial solute-binding protein 8 family.</text>
</comment>
<gene>
    <name evidence="3" type="ORF">SAMN04488692_1426</name>
</gene>
<sequence length="372" mass="42310">MQSKLRKHLTGSLLVCTILTLLIFSGFNAVQAESEDDYRQIEDMTGRELEIPRKVERVIAIGPGSLRHIVHLQAEDRVVGIEEGEVMDEEGYYRDYRLAHPELEDLPVIGPDHGGDPELIARQEPDLIVFYGDPGDAATLQEKTETPTVIVDFGDHYGEKEKLQKSWKLLGEIFDRNERAEKLSEYLEEILADLEARTEDISAEERATVFAGGISFRGSHGLTSTRVPFEPLDFINAPAITREVIEDEDGQIQVMFDREQLLLNDPDKIFIDSGNFPLVVEDFERYDEYSTLSAVQEGRTYTILPYSDYHRQTSSILGNAYYAGSIIYPERFSDVDPESRVEEIMEKFLGEPVYDELSDFHRGFGSVDLLEK</sequence>
<reference evidence="3 4" key="1">
    <citation type="submission" date="2016-10" db="EMBL/GenBank/DDBJ databases">
        <authorList>
            <person name="de Groot N.N."/>
        </authorList>
    </citation>
    <scope>NUCLEOTIDE SEQUENCE [LARGE SCALE GENOMIC DNA]</scope>
    <source>
        <strain evidence="3 4">SLAS-1</strain>
    </source>
</reference>